<keyword evidence="2" id="KW-0507">mRNA processing</keyword>
<dbReference type="VEuPathDB" id="FungiDB:PSTT_12933"/>
<dbReference type="InterPro" id="IPR009057">
    <property type="entry name" value="Homeodomain-like_sf"/>
</dbReference>
<dbReference type="AlphaFoldDB" id="A0A2S4V608"/>
<feature type="region of interest" description="Disordered" evidence="15">
    <location>
        <begin position="305"/>
        <end position="362"/>
    </location>
</feature>
<feature type="region of interest" description="Disordered" evidence="15">
    <location>
        <begin position="102"/>
        <end position="154"/>
    </location>
</feature>
<feature type="region of interest" description="Disordered" evidence="15">
    <location>
        <begin position="626"/>
        <end position="679"/>
    </location>
</feature>
<evidence type="ECO:0000259" key="17">
    <source>
        <dbReference type="PROSITE" id="PS51294"/>
    </source>
</evidence>
<feature type="domain" description="Myb-like" evidence="16">
    <location>
        <begin position="28"/>
        <end position="57"/>
    </location>
</feature>
<feature type="compositionally biased region" description="Basic and acidic residues" evidence="15">
    <location>
        <begin position="670"/>
        <end position="679"/>
    </location>
</feature>
<feature type="domain" description="HTH myb-type" evidence="17">
    <location>
        <begin position="251"/>
        <end position="304"/>
    </location>
</feature>
<feature type="domain" description="Myb-like" evidence="16">
    <location>
        <begin position="203"/>
        <end position="250"/>
    </location>
</feature>
<dbReference type="VEuPathDB" id="FungiDB:PSTT_12932"/>
<evidence type="ECO:0000256" key="6">
    <source>
        <dbReference type="ARBA" id="ARBA00023054"/>
    </source>
</evidence>
<evidence type="ECO:0000259" key="16">
    <source>
        <dbReference type="PROSITE" id="PS50090"/>
    </source>
</evidence>
<dbReference type="FunFam" id="1.10.10.60:FF:000021">
    <property type="entry name" value="CDC5 cell division cycle 5-like"/>
    <property type="match status" value="1"/>
</dbReference>
<feature type="domain" description="HTH myb-type" evidence="17">
    <location>
        <begin position="199"/>
        <end position="250"/>
    </location>
</feature>
<keyword evidence="11" id="KW-0131">Cell cycle</keyword>
<keyword evidence="19" id="KW-1185">Reference proteome</keyword>
<keyword evidence="9" id="KW-0234">DNA repair</keyword>
<feature type="compositionally biased region" description="Basic and acidic residues" evidence="15">
    <location>
        <begin position="126"/>
        <end position="140"/>
    </location>
</feature>
<feature type="region of interest" description="Disordered" evidence="15">
    <location>
        <begin position="456"/>
        <end position="488"/>
    </location>
</feature>
<feature type="compositionally biased region" description="Low complexity" evidence="15">
    <location>
        <begin position="113"/>
        <end position="122"/>
    </location>
</feature>
<feature type="non-terminal residue" evidence="18">
    <location>
        <position position="1039"/>
    </location>
</feature>
<dbReference type="FunFam" id="1.10.10.60:FF:000091">
    <property type="entry name" value="CDC5 cell division cycle 5-like"/>
    <property type="match status" value="1"/>
</dbReference>
<comment type="similarity">
    <text evidence="1">Belongs to the CEF1 family.</text>
</comment>
<dbReference type="InterPro" id="IPR047242">
    <property type="entry name" value="CDC5L/Cef1"/>
</dbReference>
<feature type="coiled-coil region" evidence="14">
    <location>
        <begin position="969"/>
        <end position="1024"/>
    </location>
</feature>
<evidence type="ECO:0000256" key="11">
    <source>
        <dbReference type="ARBA" id="ARBA00023306"/>
    </source>
</evidence>
<dbReference type="GO" id="GO:0005681">
    <property type="term" value="C:spliceosomal complex"/>
    <property type="evidence" value="ECO:0007669"/>
    <property type="project" value="UniProtKB-KW"/>
</dbReference>
<evidence type="ECO:0000313" key="18">
    <source>
        <dbReference type="EMBL" id="POW04962.1"/>
    </source>
</evidence>
<proteinExistence type="inferred from homology"/>
<reference evidence="19" key="3">
    <citation type="journal article" date="2018" name="Mol. Plant Microbe Interact.">
        <title>Genome sequence resources for the wheat stripe rust pathogen (Puccinia striiformis f. sp. tritici) and the barley stripe rust pathogen (Puccinia striiformis f. sp. hordei).</title>
        <authorList>
            <person name="Xia C."/>
            <person name="Wang M."/>
            <person name="Yin C."/>
            <person name="Cornejo O.E."/>
            <person name="Hulbert S.H."/>
            <person name="Chen X."/>
        </authorList>
    </citation>
    <scope>NUCLEOTIDE SEQUENCE [LARGE SCALE GENOMIC DNA]</scope>
    <source>
        <strain evidence="19">93TX-2</strain>
    </source>
</reference>
<dbReference type="Pfam" id="PF13921">
    <property type="entry name" value="Myb_DNA-bind_6"/>
    <property type="match status" value="2"/>
</dbReference>
<dbReference type="GO" id="GO:0000398">
    <property type="term" value="P:mRNA splicing, via spliceosome"/>
    <property type="evidence" value="ECO:0007669"/>
    <property type="project" value="InterPro"/>
</dbReference>
<keyword evidence="6 14" id="KW-0175">Coiled coil</keyword>
<name>A0A2S4V608_9BASI</name>
<evidence type="ECO:0000256" key="15">
    <source>
        <dbReference type="SAM" id="MobiDB-lite"/>
    </source>
</evidence>
<evidence type="ECO:0000256" key="12">
    <source>
        <dbReference type="ARBA" id="ARBA00034837"/>
    </source>
</evidence>
<feature type="domain" description="HTH myb-type" evidence="17">
    <location>
        <begin position="27"/>
        <end position="61"/>
    </location>
</feature>
<evidence type="ECO:0000256" key="4">
    <source>
        <dbReference type="ARBA" id="ARBA00022737"/>
    </source>
</evidence>
<dbReference type="SMART" id="SM00717">
    <property type="entry name" value="SANT"/>
    <property type="match status" value="4"/>
</dbReference>
<dbReference type="Proteomes" id="UP000238274">
    <property type="component" value="Unassembled WGS sequence"/>
</dbReference>
<keyword evidence="7" id="KW-0238">DNA-binding</keyword>
<keyword evidence="4" id="KW-0677">Repeat</keyword>
<dbReference type="PANTHER" id="PTHR45885">
    <property type="entry name" value="CELL DIVISION CYCLE 5-LIKE PROTEIN"/>
    <property type="match status" value="1"/>
</dbReference>
<reference evidence="19" key="2">
    <citation type="journal article" date="2018" name="BMC Genomics">
        <title>Genomic insights into host adaptation between the wheat stripe rust pathogen (Puccinia striiformis f. sp. tritici) and the barley stripe rust pathogen (Puccinia striiformis f. sp. hordei).</title>
        <authorList>
            <person name="Xia C."/>
            <person name="Wang M."/>
            <person name="Yin C."/>
            <person name="Cornejo O.E."/>
            <person name="Hulbert S.H."/>
            <person name="Chen X."/>
        </authorList>
    </citation>
    <scope>NUCLEOTIDE SEQUENCE [LARGE SCALE GENOMIC DNA]</scope>
    <source>
        <strain evidence="19">93TX-2</strain>
    </source>
</reference>
<dbReference type="GO" id="GO:0000974">
    <property type="term" value="C:Prp19 complex"/>
    <property type="evidence" value="ECO:0007669"/>
    <property type="project" value="InterPro"/>
</dbReference>
<dbReference type="EMBL" id="PKSM01000177">
    <property type="protein sequence ID" value="POW04962.1"/>
    <property type="molecule type" value="Genomic_DNA"/>
</dbReference>
<evidence type="ECO:0000256" key="1">
    <source>
        <dbReference type="ARBA" id="ARBA00010506"/>
    </source>
</evidence>
<evidence type="ECO:0000256" key="8">
    <source>
        <dbReference type="ARBA" id="ARBA00023187"/>
    </source>
</evidence>
<dbReference type="SUPFAM" id="SSF46689">
    <property type="entry name" value="Homeodomain-like"/>
    <property type="match status" value="3"/>
</dbReference>
<evidence type="ECO:0000256" key="3">
    <source>
        <dbReference type="ARBA" id="ARBA00022728"/>
    </source>
</evidence>
<keyword evidence="3" id="KW-0747">Spliceosome</keyword>
<evidence type="ECO:0000256" key="7">
    <source>
        <dbReference type="ARBA" id="ARBA00023125"/>
    </source>
</evidence>
<dbReference type="CDD" id="cd11659">
    <property type="entry name" value="SANT_CDC5_II"/>
    <property type="match status" value="1"/>
</dbReference>
<dbReference type="InterPro" id="IPR001005">
    <property type="entry name" value="SANT/Myb"/>
</dbReference>
<dbReference type="PROSITE" id="PS50090">
    <property type="entry name" value="MYB_LIKE"/>
    <property type="match status" value="3"/>
</dbReference>
<evidence type="ECO:0000256" key="10">
    <source>
        <dbReference type="ARBA" id="ARBA00023242"/>
    </source>
</evidence>
<dbReference type="InterPro" id="IPR021786">
    <property type="entry name" value="Cdc5p/Cef1_C"/>
</dbReference>
<evidence type="ECO:0000256" key="14">
    <source>
        <dbReference type="SAM" id="Coils"/>
    </source>
</evidence>
<feature type="compositionally biased region" description="Basic and acidic residues" evidence="15">
    <location>
        <begin position="477"/>
        <end position="487"/>
    </location>
</feature>
<dbReference type="GO" id="GO:0003677">
    <property type="term" value="F:DNA binding"/>
    <property type="evidence" value="ECO:0007669"/>
    <property type="project" value="UniProtKB-KW"/>
</dbReference>
<feature type="compositionally biased region" description="Polar residues" evidence="15">
    <location>
        <begin position="649"/>
        <end position="669"/>
    </location>
</feature>
<keyword evidence="8" id="KW-0508">mRNA splicing</keyword>
<comment type="caution">
    <text evidence="18">The sequence shown here is derived from an EMBL/GenBank/DDBJ whole genome shotgun (WGS) entry which is preliminary data.</text>
</comment>
<accession>A0A2S4V608</accession>
<evidence type="ECO:0000256" key="13">
    <source>
        <dbReference type="ARBA" id="ARBA00069095"/>
    </source>
</evidence>
<evidence type="ECO:0000256" key="9">
    <source>
        <dbReference type="ARBA" id="ARBA00023204"/>
    </source>
</evidence>
<dbReference type="Gene3D" id="1.10.10.60">
    <property type="entry name" value="Homeodomain-like"/>
    <property type="match status" value="3"/>
</dbReference>
<evidence type="ECO:0000256" key="2">
    <source>
        <dbReference type="ARBA" id="ARBA00022664"/>
    </source>
</evidence>
<evidence type="ECO:0000256" key="5">
    <source>
        <dbReference type="ARBA" id="ARBA00022763"/>
    </source>
</evidence>
<dbReference type="GO" id="GO:0006355">
    <property type="term" value="P:regulation of DNA-templated transcription"/>
    <property type="evidence" value="ECO:0007669"/>
    <property type="project" value="UniProtKB-ARBA"/>
</dbReference>
<dbReference type="InterPro" id="IPR047240">
    <property type="entry name" value="SANT_CDC5L_II"/>
</dbReference>
<dbReference type="Pfam" id="PF11831">
    <property type="entry name" value="Myb_Cef"/>
    <property type="match status" value="1"/>
</dbReference>
<evidence type="ECO:0000313" key="19">
    <source>
        <dbReference type="Proteomes" id="UP000238274"/>
    </source>
</evidence>
<feature type="compositionally biased region" description="Basic and acidic residues" evidence="15">
    <location>
        <begin position="329"/>
        <end position="352"/>
    </location>
</feature>
<reference evidence="18 19" key="1">
    <citation type="submission" date="2017-12" db="EMBL/GenBank/DDBJ databases">
        <title>Gene loss provides genomic basis for host adaptation in cereal stripe rust fungi.</title>
        <authorList>
            <person name="Xia C."/>
        </authorList>
    </citation>
    <scope>NUCLEOTIDE SEQUENCE [LARGE SCALE GENOMIC DNA]</scope>
    <source>
        <strain evidence="18 19">93TX-2</strain>
    </source>
</reference>
<dbReference type="CDD" id="cd00167">
    <property type="entry name" value="SANT"/>
    <property type="match status" value="2"/>
</dbReference>
<dbReference type="VEuPathDB" id="FungiDB:PSHT_11004"/>
<organism evidence="18 19">
    <name type="scientific">Puccinia striiformis</name>
    <dbReference type="NCBI Taxonomy" id="27350"/>
    <lineage>
        <taxon>Eukaryota</taxon>
        <taxon>Fungi</taxon>
        <taxon>Dikarya</taxon>
        <taxon>Basidiomycota</taxon>
        <taxon>Pucciniomycotina</taxon>
        <taxon>Pucciniomycetes</taxon>
        <taxon>Pucciniales</taxon>
        <taxon>Pucciniaceae</taxon>
        <taxon>Puccinia</taxon>
    </lineage>
</organism>
<dbReference type="GO" id="GO:0006281">
    <property type="term" value="P:DNA repair"/>
    <property type="evidence" value="ECO:0007669"/>
    <property type="project" value="UniProtKB-KW"/>
</dbReference>
<gene>
    <name evidence="18" type="ORF">PSHT_11004</name>
</gene>
<dbReference type="OrthoDB" id="1410009at2759"/>
<dbReference type="InterPro" id="IPR017930">
    <property type="entry name" value="Myb_dom"/>
</dbReference>
<sequence>MISNSYRGNQQYTNRFHPNYVLDLHSSRYGKNQWARISSKLVRRTPQECKARWYEWLDPSIKKIEWSKEEDKELLRTLSPVVGRTAKQCFERYQRLLDEAEQREAAEGDDDLGLTGTGAETGPSADHVRKLRPGEVDSHPEAQPARPDPIDLDGHEIEEANVDEEERIEDVENRVEEYGLGKFDLVIVFKDFTKPVNHLIIIKGGVWRNTEDEILKAAISKYGKNQWARISSLLVRKTPKQCKARWYEWLDPSIKKTEWSKEEDEKLLHLAKLMPTQWRTIAPIVGRTANQCLERYQRLLDEAEQREAAEGDDDLGLTGTGAEAGPSADDVRRLRPGEVDPDPEAKPARPDPIDMDEDEKEMLSEARARLANTQGKKAKRKARERQLEEARRLAMLQKKRELKAAGIVMRMRPKKDGMDYNADIPFEKQPAPGFYDTTQEKNKFTAAPVGKNLRQLDSHKRTRAEDEEERRKRARKAKEMAADKDASAHFVPAKDSIIQRQKEEANILKRRALVLPEPQVGDSELEDIVKIGQAGETAKGLVEDGGEGASQGLLGEYSTLQHVQTARTPRTPAQADNIMAEARNLRNMTMAQTPLLGEANTPLHELVGRGTGFDGATPARVVTATPNPLATPLHKDGRDPSATPGGDNVSVNGTPMRTPTARNTLNINSGDDKSIMGDTPRARNVDVKQQLRHGFMALPKPKNDYELVLPEEEQERIAELVDEAGSMIEDAADRKAKMQAVQAVEQQKALGRRSQAIQRGLPRPVELDEDRLRRSLDQGSSKLEDDLERQIMDEMIRLLLHDAVVYPIPGGKVPGGGRSNLAPIEDEAIASAKEMVHLEMANSCGFPGANVEQIKRVAVLAEEDLFTRTWEETSKKYVYDSRTLSWVGSSTLDEQQKISGLKYLIDESRTNMIKDANACNKAEKKLTKLVGGYQARSKGLNEKLLSRVAELDRFQIELASFERLEINEQGAATRRLEKLEEEVQTLTRRGREGQETYKELIDAKALLQAEVEDLKAELTMREVESANEAVLEALEPTES</sequence>
<feature type="domain" description="Myb-like" evidence="16">
    <location>
        <begin position="251"/>
        <end position="300"/>
    </location>
</feature>
<protein>
    <recommendedName>
        <fullName evidence="12">Pre-mRNA-splicing factor CEF1</fullName>
    </recommendedName>
    <alternativeName>
        <fullName evidence="13">Pre-mRNA-splicing factor cef1</fullName>
    </alternativeName>
</protein>
<dbReference type="PROSITE" id="PS51294">
    <property type="entry name" value="HTH_MYB"/>
    <property type="match status" value="3"/>
</dbReference>
<dbReference type="PANTHER" id="PTHR45885:SF1">
    <property type="entry name" value="CELL DIVISION CYCLE 5-LIKE PROTEIN"/>
    <property type="match status" value="1"/>
</dbReference>
<keyword evidence="5" id="KW-0227">DNA damage</keyword>
<keyword evidence="10" id="KW-0539">Nucleus</keyword>